<dbReference type="Pfam" id="PF00041">
    <property type="entry name" value="fn3"/>
    <property type="match status" value="2"/>
</dbReference>
<dbReference type="Pfam" id="PF18362">
    <property type="entry name" value="THB"/>
    <property type="match status" value="1"/>
</dbReference>
<dbReference type="PANTHER" id="PTHR13817">
    <property type="entry name" value="TITIN"/>
    <property type="match status" value="1"/>
</dbReference>
<dbReference type="InterPro" id="IPR007110">
    <property type="entry name" value="Ig-like_dom"/>
</dbReference>
<evidence type="ECO:0000256" key="1">
    <source>
        <dbReference type="ARBA" id="ARBA00022737"/>
    </source>
</evidence>
<keyword evidence="1" id="KW-0677">Repeat</keyword>
<accession>A0ABN7SWF0</accession>
<dbReference type="InterPro" id="IPR013783">
    <property type="entry name" value="Ig-like_fold"/>
</dbReference>
<dbReference type="PROSITE" id="PS50835">
    <property type="entry name" value="IG_LIKE"/>
    <property type="match status" value="2"/>
</dbReference>
<proteinExistence type="predicted"/>
<feature type="domain" description="Ig-like" evidence="4">
    <location>
        <begin position="481"/>
        <end position="569"/>
    </location>
</feature>
<evidence type="ECO:0000259" key="5">
    <source>
        <dbReference type="PROSITE" id="PS50853"/>
    </source>
</evidence>
<feature type="domain" description="Fibronectin type-III" evidence="5">
    <location>
        <begin position="700"/>
        <end position="796"/>
    </location>
</feature>
<evidence type="ECO:0000313" key="6">
    <source>
        <dbReference type="EMBL" id="CAG5108054.1"/>
    </source>
</evidence>
<dbReference type="InterPro" id="IPR036179">
    <property type="entry name" value="Ig-like_dom_sf"/>
</dbReference>
<evidence type="ECO:0000256" key="2">
    <source>
        <dbReference type="ARBA" id="ARBA00023319"/>
    </source>
</evidence>
<keyword evidence="7" id="KW-1185">Reference proteome</keyword>
<dbReference type="InterPro" id="IPR040849">
    <property type="entry name" value="MyBP-C_THB"/>
</dbReference>
<dbReference type="SUPFAM" id="SSF49265">
    <property type="entry name" value="Fibronectin type III"/>
    <property type="match status" value="2"/>
</dbReference>
<dbReference type="InterPro" id="IPR013098">
    <property type="entry name" value="Ig_I-set"/>
</dbReference>
<sequence length="1230" mass="136878">MPVKKFSFKDADRQDTTKPAGLPKKKKVSSKFGAKEEASPAPTPKLGLKKKKDAKAEEAAAKIEDKKIHPIKKDEPKAEEKPVAPPKPPTPEPAEPVIEIEKDPEDPEARDPDGKWWIIKKAADVRSSEGESVSITIEVGKGDPLHPPRVQWVKGKWNEITAGDRYQMSNEKNSYTLTFTKPKMSDSGIYTIKVTSAAGQLDSKTFELKVGPEKSASSGIVVVRGKLPKNVQEEDLDFRGKLKKVQKQVAKDKEGEKVDIWSILRDANPRDYDKISFKHGLKDYRGMLKRMAANRKANKRSNAYETKLPDTECVANNGRLVFEAEVANEALGTKWYRNGQEITAQNTHFKIEQRGKFRKLIIENANLMDDGLFEIRAGEEKSSCEVHVLEAPTAVDKGFEDLQLVEGEDAKFTATLSTAHGRFKILKDGIEIGLNDNHSISRDGAVVNFEIKKITKSDAGFYEIQTNGAKSFGELIVDAKPATFKSRFSDVNVNVNEPAEFSCIVADAEVAGKWIFNGKPLEESENVQIVSEGTDRKLVLKEVGKKNEGEYQFLVDSKDHKQPTGITATLKTYAVTIEKPQVPPKICLSLAAEKEIVVKAGQKFTLDIPISGDPAPEELTCEKTQTGEFTNPLDRPFDKPFGKPTDPTQRAQIKNSAERSRLHIPAVHKADSGVYTLKLKSEAGTDSIDFKLLVIHKPGAPGIPIISELNNECCRVDWTPPVELGGCEVQGYIVERKKTASSRWIRLNSQLITFHNHLARRMVEGTAYQVRVTAVNEVGVGEPSPVSESFTPMAPTSEIPSIRKGLTTDESIELKWAAPEDQGALGMKGYLIQLQVLKNPSSENPLMELEDDAWEDWKKTKVAPDANSQVLDGLETGKTYMFRMAAENPAGRSKWTTFGPIVCAEAMEDPRINLPRPLTRLVKIRCGEKLHFQVPFVGRPKPLVSWTKVDSLPEEGVSTLPEGLEENPLGDHVTVRESPGLAVLHIRNTDRSDTGCYKMRLAVGDKEAIAVIRVAIVEPPSKPRALKIVETIGTSVQLEWEAPKDDGNSEIFAYSVEKRDKRSGPDGQWFIVYEKIRHCKCSIDDVIVGNEFQFRVRAQNEVGISEGIATKEFAKIEKETLTYTKPEYKSRDISQPPSFTLPLNNRKLTVGYTGTISCSVRGHPKPKIRWFKNKIEIIDNPKYKTTASMGVVQLEIRRPRAQDQGTYTCLAYNEHGEVSCDAQVMVREPK</sequence>
<dbReference type="PROSITE" id="PS50853">
    <property type="entry name" value="FN3"/>
    <property type="match status" value="3"/>
</dbReference>
<dbReference type="InterPro" id="IPR003961">
    <property type="entry name" value="FN3_dom"/>
</dbReference>
<name>A0ABN7SWF0_OIKDI</name>
<dbReference type="SMART" id="SM00408">
    <property type="entry name" value="IGc2"/>
    <property type="match status" value="3"/>
</dbReference>
<feature type="compositionally biased region" description="Pro residues" evidence="3">
    <location>
        <begin position="83"/>
        <end position="94"/>
    </location>
</feature>
<evidence type="ECO:0000259" key="4">
    <source>
        <dbReference type="PROSITE" id="PS50835"/>
    </source>
</evidence>
<evidence type="ECO:0000313" key="7">
    <source>
        <dbReference type="Proteomes" id="UP001158576"/>
    </source>
</evidence>
<dbReference type="InterPro" id="IPR050964">
    <property type="entry name" value="Striated_Muscle_Regulatory"/>
</dbReference>
<reference evidence="6 7" key="1">
    <citation type="submission" date="2021-04" db="EMBL/GenBank/DDBJ databases">
        <authorList>
            <person name="Bliznina A."/>
        </authorList>
    </citation>
    <scope>NUCLEOTIDE SEQUENCE [LARGE SCALE GENOMIC DNA]</scope>
</reference>
<dbReference type="PANTHER" id="PTHR13817:SF168">
    <property type="match status" value="1"/>
</dbReference>
<dbReference type="InterPro" id="IPR003599">
    <property type="entry name" value="Ig_sub"/>
</dbReference>
<dbReference type="CDD" id="cd00063">
    <property type="entry name" value="FN3"/>
    <property type="match status" value="3"/>
</dbReference>
<evidence type="ECO:0000256" key="3">
    <source>
        <dbReference type="SAM" id="MobiDB-lite"/>
    </source>
</evidence>
<feature type="compositionally biased region" description="Basic and acidic residues" evidence="3">
    <location>
        <begin position="54"/>
        <end position="82"/>
    </location>
</feature>
<dbReference type="CDD" id="cd00096">
    <property type="entry name" value="Ig"/>
    <property type="match status" value="2"/>
</dbReference>
<feature type="domain" description="Ig-like" evidence="4">
    <location>
        <begin position="1137"/>
        <end position="1219"/>
    </location>
</feature>
<feature type="region of interest" description="Disordered" evidence="3">
    <location>
        <begin position="1"/>
        <end position="115"/>
    </location>
</feature>
<dbReference type="InterPro" id="IPR003598">
    <property type="entry name" value="Ig_sub2"/>
</dbReference>
<dbReference type="SMART" id="SM00060">
    <property type="entry name" value="FN3"/>
    <property type="match status" value="3"/>
</dbReference>
<gene>
    <name evidence="6" type="ORF">OKIOD_LOCUS12380</name>
</gene>
<dbReference type="Gene3D" id="2.60.40.10">
    <property type="entry name" value="Immunoglobulins"/>
    <property type="match status" value="10"/>
</dbReference>
<dbReference type="EMBL" id="OU015566">
    <property type="protein sequence ID" value="CAG5108054.1"/>
    <property type="molecule type" value="Genomic_DNA"/>
</dbReference>
<dbReference type="Proteomes" id="UP001158576">
    <property type="component" value="Chromosome 1"/>
</dbReference>
<organism evidence="6 7">
    <name type="scientific">Oikopleura dioica</name>
    <name type="common">Tunicate</name>
    <dbReference type="NCBI Taxonomy" id="34765"/>
    <lineage>
        <taxon>Eukaryota</taxon>
        <taxon>Metazoa</taxon>
        <taxon>Chordata</taxon>
        <taxon>Tunicata</taxon>
        <taxon>Appendicularia</taxon>
        <taxon>Copelata</taxon>
        <taxon>Oikopleuridae</taxon>
        <taxon>Oikopleura</taxon>
    </lineage>
</organism>
<dbReference type="SMART" id="SM00409">
    <property type="entry name" value="IG"/>
    <property type="match status" value="7"/>
</dbReference>
<dbReference type="Pfam" id="PF07679">
    <property type="entry name" value="I-set"/>
    <property type="match status" value="5"/>
</dbReference>
<feature type="compositionally biased region" description="Basic and acidic residues" evidence="3">
    <location>
        <begin position="7"/>
        <end position="16"/>
    </location>
</feature>
<feature type="domain" description="Fibronectin type-III" evidence="5">
    <location>
        <begin position="798"/>
        <end position="906"/>
    </location>
</feature>
<feature type="domain" description="Fibronectin type-III" evidence="5">
    <location>
        <begin position="1019"/>
        <end position="1127"/>
    </location>
</feature>
<protein>
    <submittedName>
        <fullName evidence="6">Oidioi.mRNA.OKI2018_I69.chr1.g3615.t1.cds</fullName>
    </submittedName>
</protein>
<keyword evidence="2" id="KW-0393">Immunoglobulin domain</keyword>
<dbReference type="InterPro" id="IPR036116">
    <property type="entry name" value="FN3_sf"/>
</dbReference>
<dbReference type="SUPFAM" id="SSF48726">
    <property type="entry name" value="Immunoglobulin"/>
    <property type="match status" value="7"/>
</dbReference>
<feature type="region of interest" description="Disordered" evidence="3">
    <location>
        <begin position="627"/>
        <end position="651"/>
    </location>
</feature>